<dbReference type="EMBL" id="GBRH01259593">
    <property type="protein sequence ID" value="JAD38302.1"/>
    <property type="molecule type" value="Transcribed_RNA"/>
</dbReference>
<evidence type="ECO:0000313" key="1">
    <source>
        <dbReference type="EMBL" id="JAD38302.1"/>
    </source>
</evidence>
<reference evidence="1" key="2">
    <citation type="journal article" date="2015" name="Data Brief">
        <title>Shoot transcriptome of the giant reed, Arundo donax.</title>
        <authorList>
            <person name="Barrero R.A."/>
            <person name="Guerrero F.D."/>
            <person name="Moolhuijzen P."/>
            <person name="Goolsby J.A."/>
            <person name="Tidwell J."/>
            <person name="Bellgard S.E."/>
            <person name="Bellgard M.I."/>
        </authorList>
    </citation>
    <scope>NUCLEOTIDE SEQUENCE</scope>
    <source>
        <tissue evidence="1">Shoot tissue taken approximately 20 cm above the soil surface</tissue>
    </source>
</reference>
<name>A0A0A8ZTY6_ARUDO</name>
<proteinExistence type="predicted"/>
<reference evidence="1" key="1">
    <citation type="submission" date="2014-09" db="EMBL/GenBank/DDBJ databases">
        <authorList>
            <person name="Magalhaes I.L.F."/>
            <person name="Oliveira U."/>
            <person name="Santos F.R."/>
            <person name="Vidigal T.H.D.A."/>
            <person name="Brescovit A.D."/>
            <person name="Santos A.J."/>
        </authorList>
    </citation>
    <scope>NUCLEOTIDE SEQUENCE</scope>
    <source>
        <tissue evidence="1">Shoot tissue taken approximately 20 cm above the soil surface</tissue>
    </source>
</reference>
<organism evidence="1">
    <name type="scientific">Arundo donax</name>
    <name type="common">Giant reed</name>
    <name type="synonym">Donax arundinaceus</name>
    <dbReference type="NCBI Taxonomy" id="35708"/>
    <lineage>
        <taxon>Eukaryota</taxon>
        <taxon>Viridiplantae</taxon>
        <taxon>Streptophyta</taxon>
        <taxon>Embryophyta</taxon>
        <taxon>Tracheophyta</taxon>
        <taxon>Spermatophyta</taxon>
        <taxon>Magnoliopsida</taxon>
        <taxon>Liliopsida</taxon>
        <taxon>Poales</taxon>
        <taxon>Poaceae</taxon>
        <taxon>PACMAD clade</taxon>
        <taxon>Arundinoideae</taxon>
        <taxon>Arundineae</taxon>
        <taxon>Arundo</taxon>
    </lineage>
</organism>
<sequence length="19" mass="2256">MGRDHLQFKSDCDRCLPSF</sequence>
<dbReference type="AlphaFoldDB" id="A0A0A8ZTY6"/>
<accession>A0A0A8ZTY6</accession>
<protein>
    <submittedName>
        <fullName evidence="1">Uncharacterized protein</fullName>
    </submittedName>
</protein>